<feature type="transmembrane region" description="Helical" evidence="6">
    <location>
        <begin position="155"/>
        <end position="177"/>
    </location>
</feature>
<dbReference type="CDD" id="cd06530">
    <property type="entry name" value="S26_SPase_I"/>
    <property type="match status" value="1"/>
</dbReference>
<dbReference type="PANTHER" id="PTHR10806:SF6">
    <property type="entry name" value="SIGNAL PEPTIDASE COMPLEX CATALYTIC SUBUNIT SEC11"/>
    <property type="match status" value="1"/>
</dbReference>
<evidence type="ECO:0000256" key="3">
    <source>
        <dbReference type="ARBA" id="ARBA00022989"/>
    </source>
</evidence>
<dbReference type="EMBL" id="JBHTKJ010000052">
    <property type="protein sequence ID" value="MFD1039946.1"/>
    <property type="molecule type" value="Genomic_DNA"/>
</dbReference>
<evidence type="ECO:0000256" key="4">
    <source>
        <dbReference type="ARBA" id="ARBA00023136"/>
    </source>
</evidence>
<keyword evidence="3 6" id="KW-1133">Transmembrane helix</keyword>
<reference evidence="8" key="1">
    <citation type="journal article" date="2019" name="Int. J. Syst. Evol. Microbiol.">
        <title>The Global Catalogue of Microorganisms (GCM) 10K type strain sequencing project: providing services to taxonomists for standard genome sequencing and annotation.</title>
        <authorList>
            <consortium name="The Broad Institute Genomics Platform"/>
            <consortium name="The Broad Institute Genome Sequencing Center for Infectious Disease"/>
            <person name="Wu L."/>
            <person name="Ma J."/>
        </authorList>
    </citation>
    <scope>NUCLEOTIDE SEQUENCE [LARGE SCALE GENOMIC DNA]</scope>
    <source>
        <strain evidence="8">CCUG 56754</strain>
    </source>
</reference>
<dbReference type="NCBIfam" id="TIGR02228">
    <property type="entry name" value="sigpep_I_arch"/>
    <property type="match status" value="1"/>
</dbReference>
<gene>
    <name evidence="7" type="primary">sipW</name>
    <name evidence="7" type="ORF">ACFQ3N_16360</name>
</gene>
<keyword evidence="2 6" id="KW-0812">Transmembrane</keyword>
<evidence type="ECO:0000313" key="7">
    <source>
        <dbReference type="EMBL" id="MFD1039946.1"/>
    </source>
</evidence>
<protein>
    <recommendedName>
        <fullName evidence="5">Signal peptidase I</fullName>
        <ecNumber evidence="5">3.4.21.89</ecNumber>
    </recommendedName>
</protein>
<sequence length="192" mass="21123">MRWDKILKWANRLITTVLMILLVSVALMVVFTKLSGEEPEIFGYQLKTVLSGSMEPGIQTGSIIAVNTVSGDERVNFQKGDVITFLETENRLITHRITESTTTDNGVLYTTKGDNNNAVDSSPVLAENVVAVYSGFTIPYIGYLNNFAQSPQGNAILLILPGMLIFGYSVITMWGTLRGLENKNTKEIAEAK</sequence>
<keyword evidence="4 6" id="KW-0472">Membrane</keyword>
<evidence type="ECO:0000256" key="6">
    <source>
        <dbReference type="SAM" id="Phobius"/>
    </source>
</evidence>
<dbReference type="PANTHER" id="PTHR10806">
    <property type="entry name" value="SIGNAL PEPTIDASE COMPLEX CATALYTIC SUBUNIT SEC11"/>
    <property type="match status" value="1"/>
</dbReference>
<dbReference type="InterPro" id="IPR001733">
    <property type="entry name" value="Peptidase_S26B"/>
</dbReference>
<name>A0ABW3LNM4_9BACI</name>
<dbReference type="SUPFAM" id="SSF51306">
    <property type="entry name" value="LexA/Signal peptidase"/>
    <property type="match status" value="1"/>
</dbReference>
<comment type="subcellular location">
    <subcellularLocation>
        <location evidence="1">Membrane</location>
    </subcellularLocation>
</comment>
<dbReference type="PRINTS" id="PR00728">
    <property type="entry name" value="SIGNALPTASE"/>
</dbReference>
<evidence type="ECO:0000313" key="8">
    <source>
        <dbReference type="Proteomes" id="UP001597040"/>
    </source>
</evidence>
<dbReference type="NCBIfam" id="NF046067">
    <property type="entry name" value="SigPepSipWBacil"/>
    <property type="match status" value="1"/>
</dbReference>
<evidence type="ECO:0000256" key="2">
    <source>
        <dbReference type="ARBA" id="ARBA00022692"/>
    </source>
</evidence>
<evidence type="ECO:0000256" key="5">
    <source>
        <dbReference type="NCBIfam" id="TIGR02228"/>
    </source>
</evidence>
<dbReference type="Proteomes" id="UP001597040">
    <property type="component" value="Unassembled WGS sequence"/>
</dbReference>
<keyword evidence="8" id="KW-1185">Reference proteome</keyword>
<feature type="transmembrane region" description="Helical" evidence="6">
    <location>
        <begin position="12"/>
        <end position="31"/>
    </location>
</feature>
<dbReference type="EC" id="3.4.21.89" evidence="5"/>
<proteinExistence type="predicted"/>
<accession>A0ABW3LNM4</accession>
<dbReference type="GO" id="GO:0009003">
    <property type="term" value="F:signal peptidase activity"/>
    <property type="evidence" value="ECO:0007669"/>
    <property type="project" value="UniProtKB-EC"/>
</dbReference>
<keyword evidence="7" id="KW-0378">Hydrolase</keyword>
<organism evidence="7 8">
    <name type="scientific">Virgibacillus byunsanensis</name>
    <dbReference type="NCBI Taxonomy" id="570945"/>
    <lineage>
        <taxon>Bacteria</taxon>
        <taxon>Bacillati</taxon>
        <taxon>Bacillota</taxon>
        <taxon>Bacilli</taxon>
        <taxon>Bacillales</taxon>
        <taxon>Bacillaceae</taxon>
        <taxon>Virgibacillus</taxon>
    </lineage>
</organism>
<dbReference type="RefSeq" id="WP_390363600.1">
    <property type="nucleotide sequence ID" value="NZ_JBHTKJ010000052.1"/>
</dbReference>
<dbReference type="InterPro" id="IPR019533">
    <property type="entry name" value="Peptidase_S26"/>
</dbReference>
<comment type="caution">
    <text evidence="7">The sequence shown here is derived from an EMBL/GenBank/DDBJ whole genome shotgun (WGS) entry which is preliminary data.</text>
</comment>
<evidence type="ECO:0000256" key="1">
    <source>
        <dbReference type="ARBA" id="ARBA00004370"/>
    </source>
</evidence>
<dbReference type="InterPro" id="IPR036286">
    <property type="entry name" value="LexA/Signal_pep-like_sf"/>
</dbReference>